<protein>
    <submittedName>
        <fullName evidence="4">Uncharacterized protein</fullName>
    </submittedName>
</protein>
<comment type="caution">
    <text evidence="4">The sequence shown here is derived from an EMBL/GenBank/DDBJ whole genome shotgun (WGS) entry which is preliminary data.</text>
</comment>
<proteinExistence type="predicted"/>
<accession>A0A370TUK8</accession>
<organism evidence="4 5">
    <name type="scientific">Venustampulla echinocandica</name>
    <dbReference type="NCBI Taxonomy" id="2656787"/>
    <lineage>
        <taxon>Eukaryota</taxon>
        <taxon>Fungi</taxon>
        <taxon>Dikarya</taxon>
        <taxon>Ascomycota</taxon>
        <taxon>Pezizomycotina</taxon>
        <taxon>Leotiomycetes</taxon>
        <taxon>Helotiales</taxon>
        <taxon>Pleuroascaceae</taxon>
        <taxon>Venustampulla</taxon>
    </lineage>
</organism>
<evidence type="ECO:0000313" key="5">
    <source>
        <dbReference type="Proteomes" id="UP000254866"/>
    </source>
</evidence>
<dbReference type="Proteomes" id="UP000254866">
    <property type="component" value="Unassembled WGS sequence"/>
</dbReference>
<gene>
    <name evidence="4" type="ORF">BP5553_03508</name>
</gene>
<feature type="compositionally biased region" description="Gly residues" evidence="1">
    <location>
        <begin position="289"/>
        <end position="300"/>
    </location>
</feature>
<keyword evidence="2" id="KW-1133">Transmembrane helix</keyword>
<dbReference type="STRING" id="2656787.A0A370TUK8"/>
<feature type="chain" id="PRO_5016571661" evidence="3">
    <location>
        <begin position="21"/>
        <end position="389"/>
    </location>
</feature>
<feature type="compositionally biased region" description="Polar residues" evidence="1">
    <location>
        <begin position="211"/>
        <end position="225"/>
    </location>
</feature>
<evidence type="ECO:0000313" key="4">
    <source>
        <dbReference type="EMBL" id="RDL39168.1"/>
    </source>
</evidence>
<dbReference type="RefSeq" id="XP_031871824.1">
    <property type="nucleotide sequence ID" value="XM_032012131.1"/>
</dbReference>
<keyword evidence="2" id="KW-0472">Membrane</keyword>
<evidence type="ECO:0000256" key="2">
    <source>
        <dbReference type="SAM" id="Phobius"/>
    </source>
</evidence>
<dbReference type="AlphaFoldDB" id="A0A370TUK8"/>
<keyword evidence="3" id="KW-0732">Signal</keyword>
<dbReference type="EMBL" id="NPIC01000002">
    <property type="protein sequence ID" value="RDL39168.1"/>
    <property type="molecule type" value="Genomic_DNA"/>
</dbReference>
<reference evidence="4 5" key="1">
    <citation type="journal article" date="2018" name="IMA Fungus">
        <title>IMA Genome-F 9: Draft genome sequence of Annulohypoxylon stygium, Aspergillus mulundensis, Berkeleyomyces basicola (syn. Thielaviopsis basicola), Ceratocystis smalleyi, two Cercospora beticola strains, Coleophoma cylindrospora, Fusarium fracticaudum, Phialophora cf. hyalina, and Morchella septimelata.</title>
        <authorList>
            <person name="Wingfield B.D."/>
            <person name="Bills G.F."/>
            <person name="Dong Y."/>
            <person name="Huang W."/>
            <person name="Nel W.J."/>
            <person name="Swalarsk-Parry B.S."/>
            <person name="Vaghefi N."/>
            <person name="Wilken P.M."/>
            <person name="An Z."/>
            <person name="de Beer Z.W."/>
            <person name="De Vos L."/>
            <person name="Chen L."/>
            <person name="Duong T.A."/>
            <person name="Gao Y."/>
            <person name="Hammerbacher A."/>
            <person name="Kikkert J.R."/>
            <person name="Li Y."/>
            <person name="Li H."/>
            <person name="Li K."/>
            <person name="Li Q."/>
            <person name="Liu X."/>
            <person name="Ma X."/>
            <person name="Naidoo K."/>
            <person name="Pethybridge S.J."/>
            <person name="Sun J."/>
            <person name="Steenkamp E.T."/>
            <person name="van der Nest M.A."/>
            <person name="van Wyk S."/>
            <person name="Wingfield M.J."/>
            <person name="Xiong C."/>
            <person name="Yue Q."/>
            <person name="Zhang X."/>
        </authorList>
    </citation>
    <scope>NUCLEOTIDE SEQUENCE [LARGE SCALE GENOMIC DNA]</scope>
    <source>
        <strain evidence="4 5">BP 5553</strain>
    </source>
</reference>
<dbReference type="OrthoDB" id="4499262at2759"/>
<name>A0A370TUK8_9HELO</name>
<feature type="signal peptide" evidence="3">
    <location>
        <begin position="1"/>
        <end position="20"/>
    </location>
</feature>
<keyword evidence="5" id="KW-1185">Reference proteome</keyword>
<evidence type="ECO:0000256" key="3">
    <source>
        <dbReference type="SAM" id="SignalP"/>
    </source>
</evidence>
<keyword evidence="2" id="KW-0812">Transmembrane</keyword>
<feature type="transmembrane region" description="Helical" evidence="2">
    <location>
        <begin position="237"/>
        <end position="260"/>
    </location>
</feature>
<feature type="compositionally biased region" description="Polar residues" evidence="1">
    <location>
        <begin position="362"/>
        <end position="378"/>
    </location>
</feature>
<feature type="region of interest" description="Disordered" evidence="1">
    <location>
        <begin position="267"/>
        <end position="389"/>
    </location>
</feature>
<evidence type="ECO:0000256" key="1">
    <source>
        <dbReference type="SAM" id="MobiDB-lite"/>
    </source>
</evidence>
<sequence length="389" mass="39310">MAFTIYLFLAVFALLGAARAQFGDMEMFSPRFYMGSPALERRQSDGCGADAYSCLDVGRPDKCCSKDQYCLLNKNFDAECCAIGSPCDSPCPSTAYACPATITVSGTKTTGPGCCGRSCPSTSQYKCAESFGGGCCSYGFDCAPGKSCVSAARPTTSPPIVGVIPPGCSKTNQFSCASSLGGGCCDNGYSCKISDGVNGCAPARGTSMLTRTGTGGSIATQTPQDSPGGGLSTGAKAGIGVGVAVAALGVIGGLLWFCVVHRRRARQSQKSESVPAISQGGSENPPGGSKAGGSKAGGSKAGSKRPSVGRSQPSDYFGPTAIPGPFTEEHTSPGTTPGTNRGVPAVPQSPGDIASPVEIDSRVQSEMPTSSTNESSMAKGTVQHPVELP</sequence>
<feature type="region of interest" description="Disordered" evidence="1">
    <location>
        <begin position="211"/>
        <end position="231"/>
    </location>
</feature>
<dbReference type="GeneID" id="43596357"/>